<evidence type="ECO:0000256" key="1">
    <source>
        <dbReference type="ARBA" id="ARBA00022450"/>
    </source>
</evidence>
<feature type="domain" description="PKS/mFAS DH" evidence="9">
    <location>
        <begin position="932"/>
        <end position="1236"/>
    </location>
</feature>
<dbReference type="PROSITE" id="PS52004">
    <property type="entry name" value="KS3_2"/>
    <property type="match status" value="1"/>
</dbReference>
<dbReference type="Pfam" id="PF00698">
    <property type="entry name" value="Acyl_transf_1"/>
    <property type="match status" value="1"/>
</dbReference>
<dbReference type="InterPro" id="IPR020843">
    <property type="entry name" value="ER"/>
</dbReference>
<feature type="region of interest" description="C-terminal hotdog fold" evidence="6">
    <location>
        <begin position="1089"/>
        <end position="1236"/>
    </location>
</feature>
<evidence type="ECO:0000259" key="9">
    <source>
        <dbReference type="PROSITE" id="PS52019"/>
    </source>
</evidence>
<dbReference type="Gene3D" id="3.10.129.110">
    <property type="entry name" value="Polyketide synthase dehydratase"/>
    <property type="match status" value="1"/>
</dbReference>
<dbReference type="SMART" id="SM00822">
    <property type="entry name" value="PKS_KR"/>
    <property type="match status" value="1"/>
</dbReference>
<dbReference type="Pfam" id="PF14765">
    <property type="entry name" value="PS-DH"/>
    <property type="match status" value="1"/>
</dbReference>
<evidence type="ECO:0000256" key="3">
    <source>
        <dbReference type="ARBA" id="ARBA00022679"/>
    </source>
</evidence>
<dbReference type="InterPro" id="IPR020841">
    <property type="entry name" value="PKS_Beta-ketoAc_synthase_dom"/>
</dbReference>
<dbReference type="InterPro" id="IPR016035">
    <property type="entry name" value="Acyl_Trfase/lysoPLipase"/>
</dbReference>
<dbReference type="InterPro" id="IPR042104">
    <property type="entry name" value="PKS_dehydratase_sf"/>
</dbReference>
<dbReference type="InterPro" id="IPR014031">
    <property type="entry name" value="Ketoacyl_synth_C"/>
</dbReference>
<dbReference type="InterPro" id="IPR036736">
    <property type="entry name" value="ACP-like_sf"/>
</dbReference>
<dbReference type="GO" id="GO:0044550">
    <property type="term" value="P:secondary metabolite biosynthetic process"/>
    <property type="evidence" value="ECO:0007669"/>
    <property type="project" value="TreeGrafter"/>
</dbReference>
<accession>A0A0U2TZJ5</accession>
<name>A0A0U2TZJ5_9HYPO</name>
<dbReference type="SMART" id="SM00823">
    <property type="entry name" value="PKS_PP"/>
    <property type="match status" value="1"/>
</dbReference>
<feature type="domain" description="Carrier" evidence="7">
    <location>
        <begin position="2273"/>
        <end position="2347"/>
    </location>
</feature>
<dbReference type="InterPro" id="IPR014030">
    <property type="entry name" value="Ketoacyl_synth_N"/>
</dbReference>
<dbReference type="InterPro" id="IPR014043">
    <property type="entry name" value="Acyl_transferase_dom"/>
</dbReference>
<dbReference type="Pfam" id="PF23114">
    <property type="entry name" value="NAD-bd_HRPKS_sdrA"/>
    <property type="match status" value="1"/>
</dbReference>
<dbReference type="Gene3D" id="3.30.70.3290">
    <property type="match status" value="1"/>
</dbReference>
<dbReference type="InterPro" id="IPR049552">
    <property type="entry name" value="PKS_DH_N"/>
</dbReference>
<keyword evidence="1" id="KW-0596">Phosphopantetheine</keyword>
<gene>
    <name evidence="10" type="ORF">Fba_145</name>
</gene>
<dbReference type="GO" id="GO:0031177">
    <property type="term" value="F:phosphopantetheine binding"/>
    <property type="evidence" value="ECO:0007669"/>
    <property type="project" value="InterPro"/>
</dbReference>
<dbReference type="Gene3D" id="3.40.47.10">
    <property type="match status" value="1"/>
</dbReference>
<keyword evidence="5" id="KW-0511">Multifunctional enzyme</keyword>
<dbReference type="PANTHER" id="PTHR43775">
    <property type="entry name" value="FATTY ACID SYNTHASE"/>
    <property type="match status" value="1"/>
</dbReference>
<evidence type="ECO:0000256" key="4">
    <source>
        <dbReference type="ARBA" id="ARBA00023002"/>
    </source>
</evidence>
<evidence type="ECO:0000256" key="5">
    <source>
        <dbReference type="ARBA" id="ARBA00023268"/>
    </source>
</evidence>
<keyword evidence="3" id="KW-0808">Transferase</keyword>
<dbReference type="CDD" id="cd05195">
    <property type="entry name" value="enoyl_red"/>
    <property type="match status" value="1"/>
</dbReference>
<dbReference type="InterPro" id="IPR032821">
    <property type="entry name" value="PKS_assoc"/>
</dbReference>
<dbReference type="SUPFAM" id="SSF47336">
    <property type="entry name" value="ACP-like"/>
    <property type="match status" value="1"/>
</dbReference>
<feature type="active site" description="Proton acceptor; for dehydratase activity" evidence="6">
    <location>
        <position position="964"/>
    </location>
</feature>
<dbReference type="InterPro" id="IPR016039">
    <property type="entry name" value="Thiolase-like"/>
</dbReference>
<dbReference type="PROSITE" id="PS52019">
    <property type="entry name" value="PKS_MFAS_DH"/>
    <property type="match status" value="1"/>
</dbReference>
<evidence type="ECO:0000259" key="7">
    <source>
        <dbReference type="PROSITE" id="PS50075"/>
    </source>
</evidence>
<dbReference type="Gene3D" id="3.90.180.10">
    <property type="entry name" value="Medium-chain alcohol dehydrogenases, catalytic domain"/>
    <property type="match status" value="1"/>
</dbReference>
<dbReference type="GO" id="GO:0006633">
    <property type="term" value="P:fatty acid biosynthetic process"/>
    <property type="evidence" value="ECO:0007669"/>
    <property type="project" value="TreeGrafter"/>
</dbReference>
<feature type="active site" description="Proton donor; for dehydratase activity" evidence="6">
    <location>
        <position position="1154"/>
    </location>
</feature>
<dbReference type="Pfam" id="PF21089">
    <property type="entry name" value="PKS_DH_N"/>
    <property type="match status" value="1"/>
</dbReference>
<dbReference type="InterPro" id="IPR050091">
    <property type="entry name" value="PKS_NRPS_Biosynth_Enz"/>
</dbReference>
<dbReference type="InterPro" id="IPR016036">
    <property type="entry name" value="Malonyl_transacylase_ACP-bd"/>
</dbReference>
<protein>
    <submittedName>
        <fullName evidence="10">Putative polyketide synthase</fullName>
    </submittedName>
</protein>
<dbReference type="InterPro" id="IPR009081">
    <property type="entry name" value="PP-bd_ACP"/>
</dbReference>
<dbReference type="Pfam" id="PF02801">
    <property type="entry name" value="Ketoacyl-synt_C"/>
    <property type="match status" value="1"/>
</dbReference>
<dbReference type="GO" id="GO:0016491">
    <property type="term" value="F:oxidoreductase activity"/>
    <property type="evidence" value="ECO:0007669"/>
    <property type="project" value="UniProtKB-KW"/>
</dbReference>
<dbReference type="InterPro" id="IPR001227">
    <property type="entry name" value="Ac_transferase_dom_sf"/>
</dbReference>
<dbReference type="PROSITE" id="PS50075">
    <property type="entry name" value="CARRIER"/>
    <property type="match status" value="1"/>
</dbReference>
<feature type="region of interest" description="N-terminal hotdog fold" evidence="6">
    <location>
        <begin position="932"/>
        <end position="1068"/>
    </location>
</feature>
<dbReference type="SUPFAM" id="SSF53901">
    <property type="entry name" value="Thiolase-like"/>
    <property type="match status" value="1"/>
</dbReference>
<dbReference type="Gene3D" id="3.40.366.10">
    <property type="entry name" value="Malonyl-Coenzyme A Acyl Carrier Protein, domain 2"/>
    <property type="match status" value="1"/>
</dbReference>
<proteinExistence type="evidence at transcript level"/>
<dbReference type="Pfam" id="PF08659">
    <property type="entry name" value="KR"/>
    <property type="match status" value="1"/>
</dbReference>
<dbReference type="InterPro" id="IPR049551">
    <property type="entry name" value="PKS_DH_C"/>
</dbReference>
<organism evidence="10">
    <name type="scientific">Fusarium babinda</name>
    <dbReference type="NCBI Taxonomy" id="48486"/>
    <lineage>
        <taxon>Eukaryota</taxon>
        <taxon>Fungi</taxon>
        <taxon>Dikarya</taxon>
        <taxon>Ascomycota</taxon>
        <taxon>Pezizomycotina</taxon>
        <taxon>Sordariomycetes</taxon>
        <taxon>Hypocreomycetidae</taxon>
        <taxon>Hypocreales</taxon>
        <taxon>Nectriaceae</taxon>
        <taxon>Fusarium</taxon>
        <taxon>Fusarium babinda species complex</taxon>
    </lineage>
</organism>
<evidence type="ECO:0000259" key="8">
    <source>
        <dbReference type="PROSITE" id="PS52004"/>
    </source>
</evidence>
<keyword evidence="2" id="KW-0597">Phosphoprotein</keyword>
<dbReference type="PANTHER" id="PTHR43775:SF29">
    <property type="entry name" value="ASPERFURANONE POLYKETIDE SYNTHASE AFOG-RELATED"/>
    <property type="match status" value="1"/>
</dbReference>
<dbReference type="GO" id="GO:0004312">
    <property type="term" value="F:fatty acid synthase activity"/>
    <property type="evidence" value="ECO:0007669"/>
    <property type="project" value="TreeGrafter"/>
</dbReference>
<dbReference type="InterPro" id="IPR049900">
    <property type="entry name" value="PKS_mFAS_DH"/>
</dbReference>
<dbReference type="CDD" id="cd00833">
    <property type="entry name" value="PKS"/>
    <property type="match status" value="1"/>
</dbReference>
<dbReference type="Gene3D" id="3.40.50.720">
    <property type="entry name" value="NAD(P)-binding Rossmann-like Domain"/>
    <property type="match status" value="2"/>
</dbReference>
<dbReference type="SUPFAM" id="SSF50129">
    <property type="entry name" value="GroES-like"/>
    <property type="match status" value="1"/>
</dbReference>
<dbReference type="InterPro" id="IPR013968">
    <property type="entry name" value="PKS_KR"/>
</dbReference>
<dbReference type="SUPFAM" id="SSF52151">
    <property type="entry name" value="FabD/lysophospholipase-like"/>
    <property type="match status" value="1"/>
</dbReference>
<keyword evidence="4" id="KW-0560">Oxidoreductase</keyword>
<evidence type="ECO:0000256" key="6">
    <source>
        <dbReference type="PROSITE-ProRule" id="PRU01363"/>
    </source>
</evidence>
<dbReference type="InterPro" id="IPR036291">
    <property type="entry name" value="NAD(P)-bd_dom_sf"/>
</dbReference>
<dbReference type="SMART" id="SM00825">
    <property type="entry name" value="PKS_KS"/>
    <property type="match status" value="1"/>
</dbReference>
<evidence type="ECO:0000256" key="2">
    <source>
        <dbReference type="ARBA" id="ARBA00022553"/>
    </source>
</evidence>
<dbReference type="Pfam" id="PF00109">
    <property type="entry name" value="ketoacyl-synt"/>
    <property type="match status" value="1"/>
</dbReference>
<dbReference type="InterPro" id="IPR057326">
    <property type="entry name" value="KR_dom"/>
</dbReference>
<dbReference type="EMBL" id="KU179908">
    <property type="protein sequence ID" value="ALQ32773.1"/>
    <property type="molecule type" value="mRNA"/>
</dbReference>
<dbReference type="InterPro" id="IPR020806">
    <property type="entry name" value="PKS_PP-bd"/>
</dbReference>
<dbReference type="Gene3D" id="1.10.1200.10">
    <property type="entry name" value="ACP-like"/>
    <property type="match status" value="1"/>
</dbReference>
<dbReference type="InterPro" id="IPR011032">
    <property type="entry name" value="GroES-like_sf"/>
</dbReference>
<dbReference type="InterPro" id="IPR056501">
    <property type="entry name" value="NAD-bd_HRPKS_sdrA"/>
</dbReference>
<evidence type="ECO:0000313" key="10">
    <source>
        <dbReference type="EMBL" id="ALQ32773.1"/>
    </source>
</evidence>
<feature type="domain" description="Ketosynthase family 3 (KS3)" evidence="8">
    <location>
        <begin position="2"/>
        <end position="427"/>
    </location>
</feature>
<dbReference type="SMART" id="SM00827">
    <property type="entry name" value="PKS_AT"/>
    <property type="match status" value="1"/>
</dbReference>
<dbReference type="CDD" id="cd05274">
    <property type="entry name" value="KR_FAS_SDR_x"/>
    <property type="match status" value="1"/>
</dbReference>
<dbReference type="SUPFAM" id="SSF51735">
    <property type="entry name" value="NAD(P)-binding Rossmann-fold domains"/>
    <property type="match status" value="2"/>
</dbReference>
<dbReference type="InterPro" id="IPR020807">
    <property type="entry name" value="PKS_DH"/>
</dbReference>
<sequence>MDDDIAVVGIGLRFPGDATSPEELWKVLERGESQWSEFPKDRLNIDGYYHPGGDRQGSISFRGAHFIKGDFASFDASFFSISAEDAKAIDPQQRFLLEASYEALENAGIRKEDVDGSDAAVYVGSFVKDYEQVCLRDPDWQPQYAATGNGIAIMANRISYFFNLHGPSMTIDTGCSGSLVSVHLAAQTLRTKETSLAIAAGAGMILTPNTMMPMTALNFLSPDGKCFTFDSRANGYGRGEGIGVVVMKRLSDAIRDNDTIRAVIRATKVNQDGHTTGITLPSKEAQVANINSVYESAGLGFNQTAYVECHGTGTKAGDWRELKAISETLGTARDIDNPIVVGSIKPNIGHLEGAAGVAGLIKGVLTLEHAKIPPNINFKDANPDIDFNNWKVKVPTEMLDWPLPGLRRVSVNCFGFGGTNAHVIMDEAPRYMSARGLKGNHHSFETITATQITPHCKGNFEPQLFVFSSHEKSGVRRVMESHIPYLKSQVQNDAEFLQNYAYTLGCRRSSLEWKHAVVAKSREELIDKLENIDDALIKRTSKAKLPNICFLFCGQGAQFAQMGKDLLPFEAFRDTLEAASCYMKDSLGSGFDLLDEILKDQAETRISDSRISQPATTAIQVALVDLLDSFHITPNYVIGHSSGEIAAAYASGALTREEAWEVAYYRGVVASSVAIKTTRTRGSMMVAGVSILDIEDSYDNKAHPCEVACINSPRSVTLSGRKENIEGAFKELSAKGIFCRILPVEVAYHSSDMLIVKKEYRSSLELLNPREHRKSVTMFSSLTGKAIDGRNLDEKYWTTNLTSPVMFMSAISSMLQLPSEKFPDIIIELSPGSTLRSPVLDIIDFFGFPNPPAYRAVLDRKFHGAISLLDTVGELWAQGCKSSMDKVVTRGSYQMPLKSLADLPPYPWNHTRSYWHESHLGEANRFREFSRQDLIGAPTADAISFEPRWRGFLRICENPWIQDHQVQKTTIYPAAGMITMALQGACQVTKNKENILGYEIINMRIEKAMIVPNTAHGLEMAMNFKSISSTLDANTQGPAFDFCIYSKQLGSPWEHNATGRIQVRYKRGQWKVAFRQHRKKFESLKTTCTEPVVPRQFYELLDIVGMNYGSVFQNITQILKGGRACITKICIPDTRSKMPAKFEYDHLLHPATLDSMFQTPFAIDSEPMVPTFIKSIFVSANISREVAKEFEGYSTATRTGVRDAIADIAMVQSGWEQPSVIISGLQFTSISRSSQDKGGFLPNNRSLCTQISWVEDITYSRAASIEGFVKRLAHKFPGLSILQVGGTSYTTQKVLGALPHLKEQAPWLTRYSLAQAHPNDKPFDIPSMFGGTAIEPFFEKRSIDGTEALPDYDLVLVCAQSGVDITKLITHLKRPGYLVESVTDDKFDPNRDEILSHNYNEDGDKSVEMKFRVHHKNPAEDWFSVPGVIILLPDNPPQETQSLAGKLIMERHSVLQIRTMQLNEVLSNSDRLKGKIVISLLDFSTGPKAGASVYHWTEAEFDAFNILHQLVKGILWISRSANMNPTNPKGAPIIALARTLMSEDPLKTFVTFDLSMSTPLNSPSVVQSVNRIFLHTFVSNLGSGPRELEYGEKDGVIFVPRLVPIVPLNDIVENGICNETTKVEFHTYPRHLKLHISQPGLTEDSLSFTAGTQFAPRPGEIEIIFESAPLDFVDLETAMGRTLDSEVGSEIRGRVGRIGRNVSGFMTGDRVSGLVTTGSIQSNVNIDSRLATKWASRLPFSHTISAYHCFEKVGRLCSGKSVLIHAGASPMGLTAIVVAYALSAEVFVTVMGPNSGKQREFLETLSIKKANIINADSDNFARVLCNQLGHGVDLVYNPTQRHVETNFKCVRPGGTVVQFASKSPSPPAVQVSSPCVSLVNFDLATLMKYDAHYVGELVEEMFDNGGDNAVDLVDEPLVNLIADIELPKVKEAFKLIEKSPFLGFVSVTGTPSARPHVEIATKKKIKSLHQALSSIDTYVLAGGLGGLGRSICELLVKNGARHIAFLSRSGASSEVSHRFVKDLEDKGINARVYKVDLCDAGALMKVIKEQICREMPPITGVFQCAAAIKDSIFANMTYADWTEAVQPKTIGSDNLVQVISAISDSEDPFFIFLASSAGVIGNRGQANYAAGNGFEDALALSLRLEGKYAVSIDLGPVLGAGMLADDEEILDILRASGFYGIRHQDFLTMVTHAITAEIAPKTPMPGRVIMGIGSGGLIRQNQPADPYWSRTALYAYLNLVDMPLPDLAVVDGSADFDLKSLLSCCSSAGAAAEIVTTGLSCMLAKAMNMLPEEIDIEKPPNVYGVDSLVAVGVRNWVVTNCGVEVSVFEVLSDKTVAELAIEIATRGEFGAEGN</sequence>
<dbReference type="SMART" id="SM00829">
    <property type="entry name" value="PKS_ER"/>
    <property type="match status" value="1"/>
</dbReference>
<dbReference type="SMART" id="SM00826">
    <property type="entry name" value="PKS_DH"/>
    <property type="match status" value="1"/>
</dbReference>
<reference evidence="10" key="1">
    <citation type="submission" date="2015-11" db="EMBL/GenBank/DDBJ databases">
        <title>Insights into natural products biosynthesis from analysis of 490 polyketide synthases from Fusarium.</title>
        <authorList>
            <person name="Brown D.W."/>
            <person name="Proctor R.H."/>
        </authorList>
    </citation>
    <scope>NUCLEOTIDE SEQUENCE</scope>
    <source>
        <strain evidence="10">NRRL 25539</strain>
    </source>
</reference>
<dbReference type="Pfam" id="PF16197">
    <property type="entry name" value="KAsynt_C_assoc"/>
    <property type="match status" value="1"/>
</dbReference>
<dbReference type="SUPFAM" id="SSF55048">
    <property type="entry name" value="Probable ACP-binding domain of malonyl-CoA ACP transacylase"/>
    <property type="match status" value="1"/>
</dbReference>